<dbReference type="CDD" id="cd17324">
    <property type="entry name" value="MFS_NepI_like"/>
    <property type="match status" value="1"/>
</dbReference>
<feature type="transmembrane region" description="Helical" evidence="7">
    <location>
        <begin position="165"/>
        <end position="185"/>
    </location>
</feature>
<dbReference type="EMBL" id="CP118101">
    <property type="protein sequence ID" value="WDH83695.1"/>
    <property type="molecule type" value="Genomic_DNA"/>
</dbReference>
<keyword evidence="6 7" id="KW-0472">Membrane</keyword>
<evidence type="ECO:0000313" key="11">
    <source>
        <dbReference type="Proteomes" id="UP001220962"/>
    </source>
</evidence>
<keyword evidence="2" id="KW-0813">Transport</keyword>
<evidence type="ECO:0000313" key="12">
    <source>
        <dbReference type="Proteomes" id="UP001221519"/>
    </source>
</evidence>
<feature type="transmembrane region" description="Helical" evidence="7">
    <location>
        <begin position="9"/>
        <end position="32"/>
    </location>
</feature>
<organism evidence="9 11">
    <name type="scientific">Paenibacillus urinalis</name>
    <dbReference type="NCBI Taxonomy" id="521520"/>
    <lineage>
        <taxon>Bacteria</taxon>
        <taxon>Bacillati</taxon>
        <taxon>Bacillota</taxon>
        <taxon>Bacilli</taxon>
        <taxon>Bacillales</taxon>
        <taxon>Paenibacillaceae</taxon>
        <taxon>Paenibacillus</taxon>
    </lineage>
</organism>
<protein>
    <submittedName>
        <fullName evidence="9">MFS transporter</fullName>
    </submittedName>
</protein>
<keyword evidence="12" id="KW-1185">Reference proteome</keyword>
<dbReference type="Gene3D" id="1.20.1250.20">
    <property type="entry name" value="MFS general substrate transporter like domains"/>
    <property type="match status" value="2"/>
</dbReference>
<sequence>MSYSKEKGLVFSFTLMAFILGTTEYVIVGLLSDIARDFGVTLTAAGILVSGFAMAYAVGTPIVLSIFGRFPKRMLILTGITLIILLNILSALSGSFAFLMGTRIVTAILCGLSLSLAISVASDYVAPERRGRAISYILGGFTIANVFGVPIGTFVGQFFDWPATFILVSILGVAALLLNAVYIPRGIPVVKVSAKEQFVLLGNPRIILAFLIPACGTAAIFVVYTYIEPIMGEVMGLPKAWFSVILFIYGLVTIVSNYIGGRVATGDYMGKLRIVFMVQAALFVLFGLLASVPVAGLLSLIMIALVSYVLNASTQLYLIDLARRYVPRAKDFATSLMPVANNTGIAVGSFIGGLVVQSSGLAALPWLALAFTVAAFVITAFSYQLDRKQKAEVQDELAPIHT</sequence>
<feature type="transmembrane region" description="Helical" evidence="7">
    <location>
        <begin position="339"/>
        <end position="357"/>
    </location>
</feature>
<evidence type="ECO:0000256" key="2">
    <source>
        <dbReference type="ARBA" id="ARBA00022448"/>
    </source>
</evidence>
<dbReference type="PANTHER" id="PTHR43124:SF10">
    <property type="entry name" value="PURINE EFFLUX PUMP PBUE"/>
    <property type="match status" value="1"/>
</dbReference>
<evidence type="ECO:0000256" key="6">
    <source>
        <dbReference type="ARBA" id="ARBA00023136"/>
    </source>
</evidence>
<reference evidence="9 12" key="1">
    <citation type="submission" date="2023-02" db="EMBL/GenBank/DDBJ databases">
        <title>Pathogen: clinical or host-associated sample.</title>
        <authorList>
            <person name="Hergert J."/>
            <person name="Casey R."/>
            <person name="Wagner J."/>
            <person name="Young E.L."/>
            <person name="Oakeson K.F."/>
        </authorList>
    </citation>
    <scope>NUCLEOTIDE SEQUENCE</scope>
    <source>
        <strain evidence="10 12">2022CK-00829</strain>
        <strain evidence="9">2022CK-00830</strain>
    </source>
</reference>
<dbReference type="Pfam" id="PF07690">
    <property type="entry name" value="MFS_1"/>
    <property type="match status" value="1"/>
</dbReference>
<evidence type="ECO:0000256" key="3">
    <source>
        <dbReference type="ARBA" id="ARBA00022475"/>
    </source>
</evidence>
<feature type="transmembrane region" description="Helical" evidence="7">
    <location>
        <begin position="44"/>
        <end position="67"/>
    </location>
</feature>
<feature type="transmembrane region" description="Helical" evidence="7">
    <location>
        <begin position="133"/>
        <end position="159"/>
    </location>
</feature>
<evidence type="ECO:0000259" key="8">
    <source>
        <dbReference type="PROSITE" id="PS50850"/>
    </source>
</evidence>
<evidence type="ECO:0000313" key="9">
    <source>
        <dbReference type="EMBL" id="WDH83695.1"/>
    </source>
</evidence>
<dbReference type="PANTHER" id="PTHR43124">
    <property type="entry name" value="PURINE EFFLUX PUMP PBUE"/>
    <property type="match status" value="1"/>
</dbReference>
<dbReference type="Proteomes" id="UP001221519">
    <property type="component" value="Chromosome"/>
</dbReference>
<accession>A0AAX3N1F7</accession>
<evidence type="ECO:0000256" key="1">
    <source>
        <dbReference type="ARBA" id="ARBA00004651"/>
    </source>
</evidence>
<keyword evidence="4 7" id="KW-0812">Transmembrane</keyword>
<proteinExistence type="predicted"/>
<feature type="transmembrane region" description="Helical" evidence="7">
    <location>
        <begin position="239"/>
        <end position="260"/>
    </location>
</feature>
<comment type="subcellular location">
    <subcellularLocation>
        <location evidence="1">Cell membrane</location>
        <topology evidence="1">Multi-pass membrane protein</topology>
    </subcellularLocation>
</comment>
<feature type="transmembrane region" description="Helical" evidence="7">
    <location>
        <begin position="363"/>
        <end position="383"/>
    </location>
</feature>
<dbReference type="AlphaFoldDB" id="A0AAX3N1F7"/>
<dbReference type="PROSITE" id="PS50850">
    <property type="entry name" value="MFS"/>
    <property type="match status" value="1"/>
</dbReference>
<evidence type="ECO:0000256" key="7">
    <source>
        <dbReference type="SAM" id="Phobius"/>
    </source>
</evidence>
<evidence type="ECO:0000256" key="5">
    <source>
        <dbReference type="ARBA" id="ARBA00022989"/>
    </source>
</evidence>
<dbReference type="Proteomes" id="UP001220962">
    <property type="component" value="Chromosome"/>
</dbReference>
<dbReference type="RefSeq" id="WP_047912275.1">
    <property type="nucleotide sequence ID" value="NZ_CP118101.1"/>
</dbReference>
<dbReference type="InterPro" id="IPR020846">
    <property type="entry name" value="MFS_dom"/>
</dbReference>
<feature type="transmembrane region" description="Helical" evidence="7">
    <location>
        <begin position="297"/>
        <end position="318"/>
    </location>
</feature>
<keyword evidence="3" id="KW-1003">Cell membrane</keyword>
<name>A0AAX3N1F7_9BACL</name>
<dbReference type="InterPro" id="IPR011701">
    <property type="entry name" value="MFS"/>
</dbReference>
<evidence type="ECO:0000256" key="4">
    <source>
        <dbReference type="ARBA" id="ARBA00022692"/>
    </source>
</evidence>
<dbReference type="SUPFAM" id="SSF103473">
    <property type="entry name" value="MFS general substrate transporter"/>
    <property type="match status" value="1"/>
</dbReference>
<feature type="domain" description="Major facilitator superfamily (MFS) profile" evidence="8">
    <location>
        <begin position="9"/>
        <end position="387"/>
    </location>
</feature>
<feature type="transmembrane region" description="Helical" evidence="7">
    <location>
        <begin position="74"/>
        <end position="98"/>
    </location>
</feature>
<feature type="transmembrane region" description="Helical" evidence="7">
    <location>
        <begin position="206"/>
        <end position="227"/>
    </location>
</feature>
<dbReference type="InterPro" id="IPR050189">
    <property type="entry name" value="MFS_Efflux_Transporters"/>
</dbReference>
<dbReference type="GO" id="GO:0022857">
    <property type="term" value="F:transmembrane transporter activity"/>
    <property type="evidence" value="ECO:0007669"/>
    <property type="project" value="InterPro"/>
</dbReference>
<dbReference type="EMBL" id="CP118108">
    <property type="protein sequence ID" value="WDI03356.1"/>
    <property type="molecule type" value="Genomic_DNA"/>
</dbReference>
<evidence type="ECO:0000313" key="10">
    <source>
        <dbReference type="EMBL" id="WDI03356.1"/>
    </source>
</evidence>
<dbReference type="GO" id="GO:0005886">
    <property type="term" value="C:plasma membrane"/>
    <property type="evidence" value="ECO:0007669"/>
    <property type="project" value="UniProtKB-SubCell"/>
</dbReference>
<dbReference type="InterPro" id="IPR036259">
    <property type="entry name" value="MFS_trans_sf"/>
</dbReference>
<feature type="transmembrane region" description="Helical" evidence="7">
    <location>
        <begin position="272"/>
        <end position="291"/>
    </location>
</feature>
<gene>
    <name evidence="9" type="ORF">PUW23_05565</name>
    <name evidence="10" type="ORF">PUW25_05120</name>
</gene>
<feature type="transmembrane region" description="Helical" evidence="7">
    <location>
        <begin position="104"/>
        <end position="126"/>
    </location>
</feature>
<keyword evidence="5 7" id="KW-1133">Transmembrane helix</keyword>